<organism evidence="1">
    <name type="scientific">Arundo donax</name>
    <name type="common">Giant reed</name>
    <name type="synonym">Donax arundinaceus</name>
    <dbReference type="NCBI Taxonomy" id="35708"/>
    <lineage>
        <taxon>Eukaryota</taxon>
        <taxon>Viridiplantae</taxon>
        <taxon>Streptophyta</taxon>
        <taxon>Embryophyta</taxon>
        <taxon>Tracheophyta</taxon>
        <taxon>Spermatophyta</taxon>
        <taxon>Magnoliopsida</taxon>
        <taxon>Liliopsida</taxon>
        <taxon>Poales</taxon>
        <taxon>Poaceae</taxon>
        <taxon>PACMAD clade</taxon>
        <taxon>Arundinoideae</taxon>
        <taxon>Arundineae</taxon>
        <taxon>Arundo</taxon>
    </lineage>
</organism>
<accession>A0A0A8ZVN2</accession>
<dbReference type="EMBL" id="GBRH01259033">
    <property type="protein sequence ID" value="JAD38862.1"/>
    <property type="molecule type" value="Transcribed_RNA"/>
</dbReference>
<reference evidence="1" key="1">
    <citation type="submission" date="2014-09" db="EMBL/GenBank/DDBJ databases">
        <authorList>
            <person name="Magalhaes I.L.F."/>
            <person name="Oliveira U."/>
            <person name="Santos F.R."/>
            <person name="Vidigal T.H.D.A."/>
            <person name="Brescovit A.D."/>
            <person name="Santos A.J."/>
        </authorList>
    </citation>
    <scope>NUCLEOTIDE SEQUENCE</scope>
    <source>
        <tissue evidence="1">Shoot tissue taken approximately 20 cm above the soil surface</tissue>
    </source>
</reference>
<sequence>MAPSKYYLPPPMGG</sequence>
<proteinExistence type="predicted"/>
<protein>
    <submittedName>
        <fullName evidence="1">Uncharacterized protein</fullName>
    </submittedName>
</protein>
<reference evidence="1" key="2">
    <citation type="journal article" date="2015" name="Data Brief">
        <title>Shoot transcriptome of the giant reed, Arundo donax.</title>
        <authorList>
            <person name="Barrero R.A."/>
            <person name="Guerrero F.D."/>
            <person name="Moolhuijzen P."/>
            <person name="Goolsby J.A."/>
            <person name="Tidwell J."/>
            <person name="Bellgard S.E."/>
            <person name="Bellgard M.I."/>
        </authorList>
    </citation>
    <scope>NUCLEOTIDE SEQUENCE</scope>
    <source>
        <tissue evidence="1">Shoot tissue taken approximately 20 cm above the soil surface</tissue>
    </source>
</reference>
<name>A0A0A8ZVN2_ARUDO</name>
<evidence type="ECO:0000313" key="1">
    <source>
        <dbReference type="EMBL" id="JAD38862.1"/>
    </source>
</evidence>